<evidence type="ECO:0000256" key="1">
    <source>
        <dbReference type="SAM" id="MobiDB-lite"/>
    </source>
</evidence>
<dbReference type="EMBL" id="GBRH01237745">
    <property type="protein sequence ID" value="JAD60150.1"/>
    <property type="molecule type" value="Transcribed_RNA"/>
</dbReference>
<reference evidence="2" key="1">
    <citation type="submission" date="2014-09" db="EMBL/GenBank/DDBJ databases">
        <authorList>
            <person name="Magalhaes I.L.F."/>
            <person name="Oliveira U."/>
            <person name="Santos F.R."/>
            <person name="Vidigal T.H.D.A."/>
            <person name="Brescovit A.D."/>
            <person name="Santos A.J."/>
        </authorList>
    </citation>
    <scope>NUCLEOTIDE SEQUENCE</scope>
    <source>
        <tissue evidence="2">Shoot tissue taken approximately 20 cm above the soil surface</tissue>
    </source>
</reference>
<organism evidence="2">
    <name type="scientific">Arundo donax</name>
    <name type="common">Giant reed</name>
    <name type="synonym">Donax arundinaceus</name>
    <dbReference type="NCBI Taxonomy" id="35708"/>
    <lineage>
        <taxon>Eukaryota</taxon>
        <taxon>Viridiplantae</taxon>
        <taxon>Streptophyta</taxon>
        <taxon>Embryophyta</taxon>
        <taxon>Tracheophyta</taxon>
        <taxon>Spermatophyta</taxon>
        <taxon>Magnoliopsida</taxon>
        <taxon>Liliopsida</taxon>
        <taxon>Poales</taxon>
        <taxon>Poaceae</taxon>
        <taxon>PACMAD clade</taxon>
        <taxon>Arundinoideae</taxon>
        <taxon>Arundineae</taxon>
        <taxon>Arundo</taxon>
    </lineage>
</organism>
<accession>A0A0A9BG20</accession>
<feature type="compositionally biased region" description="Basic and acidic residues" evidence="1">
    <location>
        <begin position="20"/>
        <end position="31"/>
    </location>
</feature>
<proteinExistence type="predicted"/>
<feature type="region of interest" description="Disordered" evidence="1">
    <location>
        <begin position="17"/>
        <end position="38"/>
    </location>
</feature>
<name>A0A0A9BG20_ARUDO</name>
<protein>
    <submittedName>
        <fullName evidence="2">Uncharacterized protein</fullName>
    </submittedName>
</protein>
<reference evidence="2" key="2">
    <citation type="journal article" date="2015" name="Data Brief">
        <title>Shoot transcriptome of the giant reed, Arundo donax.</title>
        <authorList>
            <person name="Barrero R.A."/>
            <person name="Guerrero F.D."/>
            <person name="Moolhuijzen P."/>
            <person name="Goolsby J.A."/>
            <person name="Tidwell J."/>
            <person name="Bellgard S.E."/>
            <person name="Bellgard M.I."/>
        </authorList>
    </citation>
    <scope>NUCLEOTIDE SEQUENCE</scope>
    <source>
        <tissue evidence="2">Shoot tissue taken approximately 20 cm above the soil surface</tissue>
    </source>
</reference>
<evidence type="ECO:0000313" key="2">
    <source>
        <dbReference type="EMBL" id="JAD60150.1"/>
    </source>
</evidence>
<dbReference type="AlphaFoldDB" id="A0A0A9BG20"/>
<sequence length="38" mass="4169">MRAAFPIHSPCLDMQIQSHAAKEGSPEEIDARIPQVHG</sequence>